<protein>
    <submittedName>
        <fullName evidence="6">Creatininase family protein</fullName>
    </submittedName>
</protein>
<accession>A0A5C7ATC8</accession>
<evidence type="ECO:0000256" key="1">
    <source>
        <dbReference type="ARBA" id="ARBA00001947"/>
    </source>
</evidence>
<comment type="caution">
    <text evidence="6">The sequence shown here is derived from an EMBL/GenBank/DDBJ whole genome shotgun (WGS) entry which is preliminary data.</text>
</comment>
<keyword evidence="4" id="KW-0862">Zinc</keyword>
<dbReference type="RefSeq" id="WP_146890332.1">
    <property type="nucleotide sequence ID" value="NZ_VORX01000002.1"/>
</dbReference>
<keyword evidence="7" id="KW-1185">Reference proteome</keyword>
<evidence type="ECO:0000256" key="5">
    <source>
        <dbReference type="ARBA" id="ARBA00024029"/>
    </source>
</evidence>
<dbReference type="Proteomes" id="UP000321734">
    <property type="component" value="Unassembled WGS sequence"/>
</dbReference>
<dbReference type="InterPro" id="IPR003785">
    <property type="entry name" value="Creatininase/forma_Hydrolase"/>
</dbReference>
<dbReference type="EMBL" id="VORX01000002">
    <property type="protein sequence ID" value="TXE09102.1"/>
    <property type="molecule type" value="Genomic_DNA"/>
</dbReference>
<evidence type="ECO:0000256" key="4">
    <source>
        <dbReference type="ARBA" id="ARBA00022833"/>
    </source>
</evidence>
<proteinExistence type="inferred from homology"/>
<dbReference type="OrthoDB" id="9801445at2"/>
<dbReference type="PANTHER" id="PTHR35005:SF1">
    <property type="entry name" value="2-AMINO-5-FORMYLAMINO-6-RIBOSYLAMINOPYRIMIDIN-4(3H)-ONE 5'-MONOPHOSPHATE DEFORMYLASE"/>
    <property type="match status" value="1"/>
</dbReference>
<reference evidence="6 7" key="1">
    <citation type="submission" date="2019-08" db="EMBL/GenBank/DDBJ databases">
        <title>Genome sequence of Gelidibacter salicanalis IC162T.</title>
        <authorList>
            <person name="Bowman J.P."/>
        </authorList>
    </citation>
    <scope>NUCLEOTIDE SEQUENCE [LARGE SCALE GENOMIC DNA]</scope>
    <source>
        <strain evidence="6 7">IC162</strain>
    </source>
</reference>
<dbReference type="PANTHER" id="PTHR35005">
    <property type="entry name" value="3-DEHYDRO-SCYLLO-INOSOSE HYDROLASE"/>
    <property type="match status" value="1"/>
</dbReference>
<organism evidence="6 7">
    <name type="scientific">Gelidibacter salicanalis</name>
    <dbReference type="NCBI Taxonomy" id="291193"/>
    <lineage>
        <taxon>Bacteria</taxon>
        <taxon>Pseudomonadati</taxon>
        <taxon>Bacteroidota</taxon>
        <taxon>Flavobacteriia</taxon>
        <taxon>Flavobacteriales</taxon>
        <taxon>Flavobacteriaceae</taxon>
        <taxon>Gelidibacter</taxon>
    </lineage>
</organism>
<evidence type="ECO:0000313" key="6">
    <source>
        <dbReference type="EMBL" id="TXE09102.1"/>
    </source>
</evidence>
<evidence type="ECO:0000256" key="3">
    <source>
        <dbReference type="ARBA" id="ARBA00022801"/>
    </source>
</evidence>
<name>A0A5C7ATC8_9FLAO</name>
<dbReference type="SUPFAM" id="SSF102215">
    <property type="entry name" value="Creatininase"/>
    <property type="match status" value="1"/>
</dbReference>
<sequence>MAKIIRPYILAESNWKAVKDTNYTVAILPWGATEAHNYHLPYATDNFQAEYVTIAAAEQAWRKGAKVVVLPTVPFGVNTGQMDITMCLNMSPSTQYAVLRDLVEVLDEQNIQKLVIVNGHGGNHFKQMIRELSLEFPEVFVCALNWYQAADPKNYFNEPGDHAGELETSAMLHIAPHLVLPLEEAGSGSAKQFKIKGLKEGWVSSQRQWTQVSEDTGVGNPILATAKKGKAYLDLVVQNIAEFLEELHHADVNNMYE</sequence>
<comment type="similarity">
    <text evidence="5">Belongs to the creatininase superfamily.</text>
</comment>
<dbReference type="Pfam" id="PF02633">
    <property type="entry name" value="Creatininase"/>
    <property type="match status" value="1"/>
</dbReference>
<dbReference type="AlphaFoldDB" id="A0A5C7ATC8"/>
<evidence type="ECO:0000256" key="2">
    <source>
        <dbReference type="ARBA" id="ARBA00022723"/>
    </source>
</evidence>
<dbReference type="InterPro" id="IPR024087">
    <property type="entry name" value="Creatininase-like_sf"/>
</dbReference>
<dbReference type="GO" id="GO:0046872">
    <property type="term" value="F:metal ion binding"/>
    <property type="evidence" value="ECO:0007669"/>
    <property type="project" value="UniProtKB-KW"/>
</dbReference>
<keyword evidence="3" id="KW-0378">Hydrolase</keyword>
<evidence type="ECO:0000313" key="7">
    <source>
        <dbReference type="Proteomes" id="UP000321734"/>
    </source>
</evidence>
<dbReference type="GO" id="GO:0016811">
    <property type="term" value="F:hydrolase activity, acting on carbon-nitrogen (but not peptide) bonds, in linear amides"/>
    <property type="evidence" value="ECO:0007669"/>
    <property type="project" value="TreeGrafter"/>
</dbReference>
<comment type="cofactor">
    <cofactor evidence="1">
        <name>Zn(2+)</name>
        <dbReference type="ChEBI" id="CHEBI:29105"/>
    </cofactor>
</comment>
<dbReference type="Gene3D" id="3.40.50.10310">
    <property type="entry name" value="Creatininase"/>
    <property type="match status" value="1"/>
</dbReference>
<dbReference type="GO" id="GO:0009231">
    <property type="term" value="P:riboflavin biosynthetic process"/>
    <property type="evidence" value="ECO:0007669"/>
    <property type="project" value="TreeGrafter"/>
</dbReference>
<keyword evidence="2" id="KW-0479">Metal-binding</keyword>
<gene>
    <name evidence="6" type="ORF">ES711_03985</name>
</gene>